<feature type="transmembrane region" description="Helical" evidence="9">
    <location>
        <begin position="211"/>
        <end position="233"/>
    </location>
</feature>
<keyword evidence="4 9" id="KW-0812">Transmembrane</keyword>
<feature type="transmembrane region" description="Helical" evidence="9">
    <location>
        <begin position="271"/>
        <end position="291"/>
    </location>
</feature>
<dbReference type="Gene3D" id="1.20.1640.10">
    <property type="entry name" value="Multidrug efflux transporter AcrB transmembrane domain"/>
    <property type="match status" value="1"/>
</dbReference>
<keyword evidence="5 9" id="KW-0653">Protein transport</keyword>
<dbReference type="GO" id="GO:0006605">
    <property type="term" value="P:protein targeting"/>
    <property type="evidence" value="ECO:0007669"/>
    <property type="project" value="UniProtKB-UniRule"/>
</dbReference>
<evidence type="ECO:0000256" key="6">
    <source>
        <dbReference type="ARBA" id="ARBA00022989"/>
    </source>
</evidence>
<keyword evidence="12" id="KW-1185">Reference proteome</keyword>
<dbReference type="InterPro" id="IPR048634">
    <property type="entry name" value="SecD_SecF_C"/>
</dbReference>
<dbReference type="GO" id="GO:0065002">
    <property type="term" value="P:intracellular protein transmembrane transport"/>
    <property type="evidence" value="ECO:0007669"/>
    <property type="project" value="UniProtKB-UniRule"/>
</dbReference>
<dbReference type="HAMAP" id="MF_01464_B">
    <property type="entry name" value="SecF_B"/>
    <property type="match status" value="1"/>
</dbReference>
<keyword evidence="3 9" id="KW-1003">Cell membrane</keyword>
<dbReference type="NCBIfam" id="TIGR00966">
    <property type="entry name" value="transloc_SecF"/>
    <property type="match status" value="1"/>
</dbReference>
<feature type="domain" description="Protein export membrane protein SecD/SecF C-terminal" evidence="10">
    <location>
        <begin position="140"/>
        <end position="324"/>
    </location>
</feature>
<dbReference type="Pfam" id="PF02355">
    <property type="entry name" value="SecD_SecF_C"/>
    <property type="match status" value="1"/>
</dbReference>
<accession>A0A846WV53</accession>
<evidence type="ECO:0000256" key="9">
    <source>
        <dbReference type="HAMAP-Rule" id="MF_01464"/>
    </source>
</evidence>
<evidence type="ECO:0000256" key="7">
    <source>
        <dbReference type="ARBA" id="ARBA00023010"/>
    </source>
</evidence>
<organism evidence="11 12">
    <name type="scientific">Tsukamurella spumae</name>
    <dbReference type="NCBI Taxonomy" id="44753"/>
    <lineage>
        <taxon>Bacteria</taxon>
        <taxon>Bacillati</taxon>
        <taxon>Actinomycetota</taxon>
        <taxon>Actinomycetes</taxon>
        <taxon>Mycobacteriales</taxon>
        <taxon>Tsukamurellaceae</taxon>
        <taxon>Tsukamurella</taxon>
    </lineage>
</organism>
<comment type="similarity">
    <text evidence="9">Belongs to the SecD/SecF family. SecF subfamily.</text>
</comment>
<name>A0A846WV53_9ACTN</name>
<dbReference type="GO" id="GO:0015450">
    <property type="term" value="F:protein-transporting ATPase activity"/>
    <property type="evidence" value="ECO:0007669"/>
    <property type="project" value="InterPro"/>
</dbReference>
<gene>
    <name evidence="9 11" type="primary">secF</name>
    <name evidence="11" type="ORF">HF999_00285</name>
</gene>
<feature type="transmembrane region" description="Helical" evidence="9">
    <location>
        <begin position="160"/>
        <end position="177"/>
    </location>
</feature>
<dbReference type="InterPro" id="IPR005665">
    <property type="entry name" value="SecF_bac"/>
</dbReference>
<dbReference type="PRINTS" id="PR01755">
    <property type="entry name" value="SECFTRNLCASE"/>
</dbReference>
<dbReference type="PANTHER" id="PTHR30081:SF8">
    <property type="entry name" value="PROTEIN TRANSLOCASE SUBUNIT SECF"/>
    <property type="match status" value="1"/>
</dbReference>
<dbReference type="Proteomes" id="UP000582646">
    <property type="component" value="Unassembled WGS sequence"/>
</dbReference>
<keyword evidence="7 9" id="KW-0811">Translocation</keyword>
<dbReference type="InterPro" id="IPR022645">
    <property type="entry name" value="SecD/SecF_bac"/>
</dbReference>
<protein>
    <recommendedName>
        <fullName evidence="9">Protein-export membrane protein SecF</fullName>
    </recommendedName>
</protein>
<dbReference type="SUPFAM" id="SSF82866">
    <property type="entry name" value="Multidrug efflux transporter AcrB transmembrane domain"/>
    <property type="match status" value="1"/>
</dbReference>
<evidence type="ECO:0000256" key="8">
    <source>
        <dbReference type="ARBA" id="ARBA00023136"/>
    </source>
</evidence>
<evidence type="ECO:0000259" key="10">
    <source>
        <dbReference type="Pfam" id="PF02355"/>
    </source>
</evidence>
<evidence type="ECO:0000313" key="11">
    <source>
        <dbReference type="EMBL" id="NKY16821.1"/>
    </source>
</evidence>
<comment type="subcellular location">
    <subcellularLocation>
        <location evidence="1 9">Cell membrane</location>
        <topology evidence="1 9">Multi-pass membrane protein</topology>
    </subcellularLocation>
</comment>
<dbReference type="InterPro" id="IPR022813">
    <property type="entry name" value="SecD/SecF_arch_bac"/>
</dbReference>
<dbReference type="Pfam" id="PF07549">
    <property type="entry name" value="Sec_GG"/>
    <property type="match status" value="1"/>
</dbReference>
<keyword evidence="2 9" id="KW-0813">Transport</keyword>
<keyword evidence="6 9" id="KW-1133">Transmembrane helix</keyword>
<comment type="caution">
    <text evidence="11">The sequence shown here is derived from an EMBL/GenBank/DDBJ whole genome shotgun (WGS) entry which is preliminary data.</text>
</comment>
<evidence type="ECO:0000256" key="1">
    <source>
        <dbReference type="ARBA" id="ARBA00004651"/>
    </source>
</evidence>
<dbReference type="GO" id="GO:0005886">
    <property type="term" value="C:plasma membrane"/>
    <property type="evidence" value="ECO:0007669"/>
    <property type="project" value="UniProtKB-SubCell"/>
</dbReference>
<feature type="transmembrane region" description="Helical" evidence="9">
    <location>
        <begin position="184"/>
        <end position="205"/>
    </location>
</feature>
<evidence type="ECO:0000256" key="3">
    <source>
        <dbReference type="ARBA" id="ARBA00022475"/>
    </source>
</evidence>
<sequence>MTDIVTENEKKASFFSKLYTGTGAFDIVGHRRKYYFVTGLIIVVAILGILIPGFKFSIDFEGGTQVSFPVGNAQVDTAKVRETVRSATGVEPSAVQTAGTGAAATYQVSLSELDNDQITKAREALFEAFRPPGRDGSPSPNSISFSGVSSTWGDQITQRGLLALVVFLVIVTIYIAVRFREWDMALAALASLFFDVIVTAGFYAWSGFEVSPATVIGLLTILGFSLYDTVVVFDKVDENVRGVLHTNRRTYGEQANLAVNQTLMRSINTTVISALPIISLMVVAAWLLGVGTLMDLGLIQLVGVVVGAYSSVFFAAPLLVSLKERRPEYKAHTAKVLARRAKIAAGEDLAAEAAATVQLDRAPARPQTKRARRRD</sequence>
<dbReference type="RefSeq" id="WP_168543947.1">
    <property type="nucleotide sequence ID" value="NZ_BAAAKS010000031.1"/>
</dbReference>
<evidence type="ECO:0000256" key="4">
    <source>
        <dbReference type="ARBA" id="ARBA00022692"/>
    </source>
</evidence>
<keyword evidence="8 9" id="KW-0472">Membrane</keyword>
<reference evidence="11 12" key="1">
    <citation type="submission" date="2020-04" db="EMBL/GenBank/DDBJ databases">
        <title>MicrobeNet Type strains.</title>
        <authorList>
            <person name="Nicholson A.C."/>
        </authorList>
    </citation>
    <scope>NUCLEOTIDE SEQUENCE [LARGE SCALE GENOMIC DNA]</scope>
    <source>
        <strain evidence="11 12">DSM 44113</strain>
    </source>
</reference>
<comment type="subunit">
    <text evidence="9">Forms a complex with SecD. Part of the essential Sec protein translocation apparatus which comprises SecA, SecYEG and auxiliary proteins SecDF. Other proteins may also be involved.</text>
</comment>
<comment type="function">
    <text evidence="9">Part of the Sec protein translocase complex. Interacts with the SecYEG preprotein conducting channel. SecDF uses the proton motive force (PMF) to complete protein translocation after the ATP-dependent function of SecA.</text>
</comment>
<evidence type="ECO:0000256" key="2">
    <source>
        <dbReference type="ARBA" id="ARBA00022448"/>
    </source>
</evidence>
<dbReference type="AlphaFoldDB" id="A0A846WV53"/>
<feature type="transmembrane region" description="Helical" evidence="9">
    <location>
        <begin position="34"/>
        <end position="54"/>
    </location>
</feature>
<proteinExistence type="inferred from homology"/>
<dbReference type="EMBL" id="JAAXOQ010000001">
    <property type="protein sequence ID" value="NKY16821.1"/>
    <property type="molecule type" value="Genomic_DNA"/>
</dbReference>
<feature type="transmembrane region" description="Helical" evidence="9">
    <location>
        <begin position="297"/>
        <end position="320"/>
    </location>
</feature>
<evidence type="ECO:0000256" key="5">
    <source>
        <dbReference type="ARBA" id="ARBA00022927"/>
    </source>
</evidence>
<dbReference type="GO" id="GO:0043952">
    <property type="term" value="P:protein transport by the Sec complex"/>
    <property type="evidence" value="ECO:0007669"/>
    <property type="project" value="UniProtKB-UniRule"/>
</dbReference>
<dbReference type="PANTHER" id="PTHR30081">
    <property type="entry name" value="PROTEIN-EXPORT MEMBRANE PROTEIN SEC"/>
    <property type="match status" value="1"/>
</dbReference>
<evidence type="ECO:0000313" key="12">
    <source>
        <dbReference type="Proteomes" id="UP000582646"/>
    </source>
</evidence>
<dbReference type="InterPro" id="IPR022646">
    <property type="entry name" value="SecD/SecF_CS"/>
</dbReference>